<feature type="domain" description="Secretin/TonB short N-terminal" evidence="12">
    <location>
        <begin position="102"/>
        <end position="153"/>
    </location>
</feature>
<dbReference type="STRING" id="682795.AciX8_3891"/>
<evidence type="ECO:0000256" key="1">
    <source>
        <dbReference type="ARBA" id="ARBA00004571"/>
    </source>
</evidence>
<evidence type="ECO:0000313" key="14">
    <source>
        <dbReference type="Proteomes" id="UP000007113"/>
    </source>
</evidence>
<keyword evidence="14" id="KW-1185">Reference proteome</keyword>
<dbReference type="Gene3D" id="3.55.50.30">
    <property type="match status" value="1"/>
</dbReference>
<keyword evidence="4" id="KW-0406">Ion transport</keyword>
<evidence type="ECO:0000256" key="4">
    <source>
        <dbReference type="ARBA" id="ARBA00022496"/>
    </source>
</evidence>
<accession>G8P228</accession>
<dbReference type="SMART" id="SM00965">
    <property type="entry name" value="STN"/>
    <property type="match status" value="1"/>
</dbReference>
<dbReference type="InterPro" id="IPR000531">
    <property type="entry name" value="Beta-barrel_TonB"/>
</dbReference>
<dbReference type="PANTHER" id="PTHR32552">
    <property type="entry name" value="FERRICHROME IRON RECEPTOR-RELATED"/>
    <property type="match status" value="1"/>
</dbReference>
<dbReference type="eggNOG" id="COG4774">
    <property type="taxonomic scope" value="Bacteria"/>
</dbReference>
<dbReference type="Gene3D" id="2.40.170.20">
    <property type="entry name" value="TonB-dependent receptor, beta-barrel domain"/>
    <property type="match status" value="1"/>
</dbReference>
<keyword evidence="3 10" id="KW-1134">Transmembrane beta strand</keyword>
<evidence type="ECO:0000256" key="10">
    <source>
        <dbReference type="PROSITE-ProRule" id="PRU01360"/>
    </source>
</evidence>
<dbReference type="AlphaFoldDB" id="G8P228"/>
<keyword evidence="2 10" id="KW-0813">Transport</keyword>
<keyword evidence="8 10" id="KW-0472">Membrane</keyword>
<evidence type="ECO:0000256" key="8">
    <source>
        <dbReference type="ARBA" id="ARBA00023136"/>
    </source>
</evidence>
<dbReference type="HOGENOM" id="CLU_008287_9_1_0"/>
<organism evidence="13 14">
    <name type="scientific">Granulicella mallensis (strain ATCC BAA-1857 / DSM 23137 / MP5ACTX8)</name>
    <dbReference type="NCBI Taxonomy" id="682795"/>
    <lineage>
        <taxon>Bacteria</taxon>
        <taxon>Pseudomonadati</taxon>
        <taxon>Acidobacteriota</taxon>
        <taxon>Terriglobia</taxon>
        <taxon>Terriglobales</taxon>
        <taxon>Acidobacteriaceae</taxon>
        <taxon>Granulicella</taxon>
    </lineage>
</organism>
<evidence type="ECO:0000256" key="11">
    <source>
        <dbReference type="RuleBase" id="RU003357"/>
    </source>
</evidence>
<name>G8P228_GRAMM</name>
<dbReference type="InterPro" id="IPR036942">
    <property type="entry name" value="Beta-barrel_TonB_sf"/>
</dbReference>
<evidence type="ECO:0000256" key="7">
    <source>
        <dbReference type="ARBA" id="ARBA00023077"/>
    </source>
</evidence>
<keyword evidence="7 11" id="KW-0798">TonB box</keyword>
<dbReference type="InterPro" id="IPR012910">
    <property type="entry name" value="Plug_dom"/>
</dbReference>
<evidence type="ECO:0000256" key="9">
    <source>
        <dbReference type="ARBA" id="ARBA00023237"/>
    </source>
</evidence>
<dbReference type="InterPro" id="IPR039426">
    <property type="entry name" value="TonB-dep_rcpt-like"/>
</dbReference>
<dbReference type="SUPFAM" id="SSF56935">
    <property type="entry name" value="Porins"/>
    <property type="match status" value="1"/>
</dbReference>
<keyword evidence="4" id="KW-0410">Iron transport</keyword>
<reference evidence="13 14" key="1">
    <citation type="submission" date="2011-11" db="EMBL/GenBank/DDBJ databases">
        <title>Complete sequence of Granulicella mallensis MP5ACTX8.</title>
        <authorList>
            <consortium name="US DOE Joint Genome Institute"/>
            <person name="Lucas S."/>
            <person name="Copeland A."/>
            <person name="Lapidus A."/>
            <person name="Cheng J.-F."/>
            <person name="Goodwin L."/>
            <person name="Pitluck S."/>
            <person name="Peters L."/>
            <person name="Lu M."/>
            <person name="Detter J.C."/>
            <person name="Han C."/>
            <person name="Tapia R."/>
            <person name="Land M."/>
            <person name="Hauser L."/>
            <person name="Kyrpides N."/>
            <person name="Ivanova N."/>
            <person name="Mikhailova N."/>
            <person name="Pagani I."/>
            <person name="Rawat S."/>
            <person name="Mannisto M."/>
            <person name="Haggblom M."/>
            <person name="Woyke T."/>
        </authorList>
    </citation>
    <scope>NUCLEOTIDE SEQUENCE [LARGE SCALE GENOMIC DNA]</scope>
    <source>
        <strain evidence="14">ATCC BAA-1857 / DSM 23137 / MP5ACTX8</strain>
    </source>
</reference>
<evidence type="ECO:0000259" key="12">
    <source>
        <dbReference type="SMART" id="SM00965"/>
    </source>
</evidence>
<keyword evidence="6" id="KW-0408">Iron</keyword>
<dbReference type="PANTHER" id="PTHR32552:SF83">
    <property type="entry name" value="BLR3904 PROTEIN"/>
    <property type="match status" value="1"/>
</dbReference>
<comment type="subcellular location">
    <subcellularLocation>
        <location evidence="1 10">Cell outer membrane</location>
        <topology evidence="1 10">Multi-pass membrane protein</topology>
    </subcellularLocation>
</comment>
<dbReference type="KEGG" id="gma:AciX8_3891"/>
<comment type="similarity">
    <text evidence="10 11">Belongs to the TonB-dependent receptor family.</text>
</comment>
<dbReference type="GO" id="GO:0009279">
    <property type="term" value="C:cell outer membrane"/>
    <property type="evidence" value="ECO:0007669"/>
    <property type="project" value="UniProtKB-SubCell"/>
</dbReference>
<dbReference type="PROSITE" id="PS52016">
    <property type="entry name" value="TONB_DEPENDENT_REC_3"/>
    <property type="match status" value="1"/>
</dbReference>
<evidence type="ECO:0000256" key="3">
    <source>
        <dbReference type="ARBA" id="ARBA00022452"/>
    </source>
</evidence>
<dbReference type="Pfam" id="PF00593">
    <property type="entry name" value="TonB_dep_Rec_b-barrel"/>
    <property type="match status" value="1"/>
</dbReference>
<evidence type="ECO:0000256" key="2">
    <source>
        <dbReference type="ARBA" id="ARBA00022448"/>
    </source>
</evidence>
<keyword evidence="13" id="KW-0675">Receptor</keyword>
<evidence type="ECO:0000256" key="5">
    <source>
        <dbReference type="ARBA" id="ARBA00022692"/>
    </source>
</evidence>
<evidence type="ECO:0000256" key="6">
    <source>
        <dbReference type="ARBA" id="ARBA00023004"/>
    </source>
</evidence>
<dbReference type="Gene3D" id="2.170.130.10">
    <property type="entry name" value="TonB-dependent receptor, plug domain"/>
    <property type="match status" value="1"/>
</dbReference>
<sequence length="904" mass="97214">MPQRGDGGRVRASRPLTIKGKINVKKLAKNGMTRSTKAKLVTLAAAMAYAASGSSNATAQQVVAEAAKDPTPAQLPVRRFHIVEGTLDAALEAYRMQSGIAVKLEIPQEQLVGIKTSGVSGLYANDSALRQLLAGTGLSFRFEGADTVSIGLRHSDSVDVAAGMADSVAMGKFTESLLDTPQTVSVVPQFVLKDQQNRTLMDAVRNVPGISLAAGESGAQGDNLTIRGFTARNDIFLDGIRDFGSYYRDSFNFDQVEVLEGPAGVQFGRGSTGGVINEESKVPATDKFVNVQTQFGTDLTRRVSADINEPLPDLSEGSAFRLNVMGTDGGVAGRPYAENRRFGIAPSISFGLNSPSRLTISYFHFTESDTPDYGLPWLFSQLAPGVNRHSYFGFPDANFLRTSDDILTLKANHSFSQNVDLHTIARWANYPRDVQITEPQLCSNAGVSTPVGGYVSALPTSAYNSAKTCTYTLATPASQELVNRNQLQIKSVEGDLWDQTEVTARFKVAGVRSNFVGGVEGGQEISNPIRTSYTENKINSVTPTNLAHPNPQDVFSGIGYTSSITHLKSESVGVYFVDTLKLGRFIEASGGVRWDLFDTVFNLYAPPLPGNATGGTLTAAIAPIEQKVTQPTYRAAFVFKPNTHGSVYFDYGTSFNPSAESLSLSVSTKLLLPEENESYEVGAKYSLLRERLKVEGAWFRTEKDNARETDPTNSNNVVSAGNQLVKGVQASAVGQLGGGTDLVFGYAYLSSHVIYSQVFPTSVGFQLANVPKQTFNFFLTHNLPFKLSAGFGGNYVASRTASSTVPYVPTSFGPAETFTAGSAPCATSATPTVTTCYQVLSTAMKQVPGYWVFNAMVKRPISDHLELQANVYNLANRFYIDQPHPSHLIPGAGLSALIGASFRF</sequence>
<dbReference type="CDD" id="cd01347">
    <property type="entry name" value="ligand_gated_channel"/>
    <property type="match status" value="1"/>
</dbReference>
<dbReference type="InterPro" id="IPR011662">
    <property type="entry name" value="Secretin/TonB_short_N"/>
</dbReference>
<dbReference type="InterPro" id="IPR037066">
    <property type="entry name" value="Plug_dom_sf"/>
</dbReference>
<dbReference type="EMBL" id="CP003130">
    <property type="protein sequence ID" value="AEU38174.1"/>
    <property type="molecule type" value="Genomic_DNA"/>
</dbReference>
<dbReference type="Pfam" id="PF07715">
    <property type="entry name" value="Plug"/>
    <property type="match status" value="1"/>
</dbReference>
<keyword evidence="5 10" id="KW-0812">Transmembrane</keyword>
<protein>
    <submittedName>
        <fullName evidence="13">TonB-dependent receptor</fullName>
    </submittedName>
</protein>
<gene>
    <name evidence="13" type="ordered locus">AciX8_3891</name>
</gene>
<proteinExistence type="inferred from homology"/>
<evidence type="ECO:0000313" key="13">
    <source>
        <dbReference type="EMBL" id="AEU38174.1"/>
    </source>
</evidence>
<dbReference type="GO" id="GO:0015344">
    <property type="term" value="F:siderophore uptake transmembrane transporter activity"/>
    <property type="evidence" value="ECO:0007669"/>
    <property type="project" value="TreeGrafter"/>
</dbReference>
<dbReference type="Proteomes" id="UP000007113">
    <property type="component" value="Chromosome"/>
</dbReference>
<keyword evidence="9 10" id="KW-0998">Cell outer membrane</keyword>